<feature type="domain" description="Orn/Lys/Arg decarboxylases family 1 pyridoxal-P attachment site" evidence="6">
    <location>
        <begin position="222"/>
        <end position="236"/>
    </location>
</feature>
<keyword evidence="5" id="KW-0456">Lyase</keyword>
<dbReference type="CDD" id="cd00615">
    <property type="entry name" value="Orn_deC_like"/>
    <property type="match status" value="1"/>
</dbReference>
<evidence type="ECO:0000256" key="2">
    <source>
        <dbReference type="ARBA" id="ARBA00010671"/>
    </source>
</evidence>
<keyword evidence="7" id="KW-0808">Transferase</keyword>
<name>A0ABR8GLH0_9CYAN</name>
<keyword evidence="7" id="KW-0032">Aminotransferase</keyword>
<keyword evidence="4" id="KW-0663">Pyridoxal phosphate</keyword>
<dbReference type="PANTHER" id="PTHR43277">
    <property type="entry name" value="ARGININE DECARBOXYLASE"/>
    <property type="match status" value="1"/>
</dbReference>
<dbReference type="Pfam" id="PF03711">
    <property type="entry name" value="OKR_DC_1_C"/>
    <property type="match status" value="1"/>
</dbReference>
<proteinExistence type="inferred from homology"/>
<dbReference type="SUPFAM" id="SSF53383">
    <property type="entry name" value="PLP-dependent transferases"/>
    <property type="match status" value="1"/>
</dbReference>
<dbReference type="Gene3D" id="3.90.100.10">
    <property type="entry name" value="Orn/Lys/Arg decarboxylase, C-terminal domain"/>
    <property type="match status" value="1"/>
</dbReference>
<dbReference type="InterPro" id="IPR008286">
    <property type="entry name" value="Prn/Lys/Arg_de-COase_C"/>
</dbReference>
<dbReference type="Gene3D" id="3.40.640.10">
    <property type="entry name" value="Type I PLP-dependent aspartate aminotransferase-like (Major domain)"/>
    <property type="match status" value="1"/>
</dbReference>
<keyword evidence="8" id="KW-1185">Reference proteome</keyword>
<dbReference type="EMBL" id="JACJTA010000009">
    <property type="protein sequence ID" value="MBD2604242.1"/>
    <property type="molecule type" value="Genomic_DNA"/>
</dbReference>
<gene>
    <name evidence="7" type="ORF">H6G81_06785</name>
</gene>
<evidence type="ECO:0000313" key="8">
    <source>
        <dbReference type="Proteomes" id="UP000660380"/>
    </source>
</evidence>
<dbReference type="PROSITE" id="PS00703">
    <property type="entry name" value="OKR_DC_1"/>
    <property type="match status" value="1"/>
</dbReference>
<dbReference type="RefSeq" id="WP_029632130.1">
    <property type="nucleotide sequence ID" value="NZ_JACJTA010000009.1"/>
</dbReference>
<evidence type="ECO:0000256" key="3">
    <source>
        <dbReference type="ARBA" id="ARBA00022793"/>
    </source>
</evidence>
<accession>A0ABR8GLH0</accession>
<keyword evidence="3" id="KW-0210">Decarboxylase</keyword>
<evidence type="ECO:0000256" key="4">
    <source>
        <dbReference type="ARBA" id="ARBA00022898"/>
    </source>
</evidence>
<reference evidence="7 8" key="1">
    <citation type="journal article" date="2020" name="ISME J.">
        <title>Comparative genomics reveals insights into cyanobacterial evolution and habitat adaptation.</title>
        <authorList>
            <person name="Chen M.Y."/>
            <person name="Teng W.K."/>
            <person name="Zhao L."/>
            <person name="Hu C.X."/>
            <person name="Zhou Y.K."/>
            <person name="Han B.P."/>
            <person name="Song L.R."/>
            <person name="Shu W.S."/>
        </authorList>
    </citation>
    <scope>NUCLEOTIDE SEQUENCE [LARGE SCALE GENOMIC DNA]</scope>
    <source>
        <strain evidence="7 8">FACHB-248</strain>
    </source>
</reference>
<dbReference type="Proteomes" id="UP000660380">
    <property type="component" value="Unassembled WGS sequence"/>
</dbReference>
<organism evidence="7 8">
    <name type="scientific">Scytonema hofmannii FACHB-248</name>
    <dbReference type="NCBI Taxonomy" id="1842502"/>
    <lineage>
        <taxon>Bacteria</taxon>
        <taxon>Bacillati</taxon>
        <taxon>Cyanobacteriota</taxon>
        <taxon>Cyanophyceae</taxon>
        <taxon>Nostocales</taxon>
        <taxon>Scytonemataceae</taxon>
        <taxon>Scytonema</taxon>
    </lineage>
</organism>
<dbReference type="InterPro" id="IPR052357">
    <property type="entry name" value="Orn_Lys_Arg_decarboxylase-I"/>
</dbReference>
<comment type="cofactor">
    <cofactor evidence="1">
        <name>pyridoxal 5'-phosphate</name>
        <dbReference type="ChEBI" id="CHEBI:597326"/>
    </cofactor>
</comment>
<comment type="caution">
    <text evidence="7">The sequence shown here is derived from an EMBL/GenBank/DDBJ whole genome shotgun (WGS) entry which is preliminary data.</text>
</comment>
<evidence type="ECO:0000259" key="6">
    <source>
        <dbReference type="PROSITE" id="PS00703"/>
    </source>
</evidence>
<protein>
    <submittedName>
        <fullName evidence="7">Aminotransferase class I/II-fold pyridoxal phosphate-dependent enzyme</fullName>
    </submittedName>
</protein>
<evidence type="ECO:0000313" key="7">
    <source>
        <dbReference type="EMBL" id="MBD2604242.1"/>
    </source>
</evidence>
<dbReference type="SUPFAM" id="SSF55904">
    <property type="entry name" value="Ornithine decarboxylase C-terminal domain"/>
    <property type="match status" value="1"/>
</dbReference>
<dbReference type="Pfam" id="PF01276">
    <property type="entry name" value="OKR_DC_1"/>
    <property type="match status" value="1"/>
</dbReference>
<evidence type="ECO:0000256" key="5">
    <source>
        <dbReference type="ARBA" id="ARBA00023239"/>
    </source>
</evidence>
<dbReference type="InterPro" id="IPR036633">
    <property type="entry name" value="Prn/Lys/Arg_de-COase_C_sf"/>
</dbReference>
<dbReference type="InterPro" id="IPR015421">
    <property type="entry name" value="PyrdxlP-dep_Trfase_major"/>
</dbReference>
<sequence>MLDQNQTPLLDTLKANTTRPHAAFYTPGHKGGQGISPRLVDLFGEAVFRADLTELSELDNLFAPQGVIQQAQQLAAEAFGAAQTWFLVNGSTCGIEAAILATCGMGDKIILPRNVHSSAIAGLILSGAMPIFVNPEYDPILDIAHSITPASVEAALEQHPDAKAVMIVYPTYYGVCADVEAIARITHQYNIPLLVDEAHGAHFAFHPQLPIAALAAGADLSVQSIHKTLGAMTQASMLHVQGDRININRVTKALQLVQSTSPSYILLASLDAARQQMALHGKELMFRTLELADEARTHISQIPGLSVLEISPTNLTPPNPPSLVGKGGILSPSPRRGGVGERFILDKTGKGGILSPSPRRGGVGERFILDKTKTGKGRILSPSPRRGGVGERFTLDKTRLTVTVSGLGLTGFEAEEILDQLGITAEFASLQHLTFIISLGNSAEDIQQLVQGFMTLAQMMSVNKNKQDLRLSKLVWDDFISVDNSVYMSPREAFFAESETRHIEETRECICAEIVCPYPPGIPVLMPGEIITANAIAYLQQILAMGGMISGCADSSLKSLKVVKD</sequence>
<dbReference type="GO" id="GO:0008483">
    <property type="term" value="F:transaminase activity"/>
    <property type="evidence" value="ECO:0007669"/>
    <property type="project" value="UniProtKB-KW"/>
</dbReference>
<comment type="similarity">
    <text evidence="2">Belongs to the Orn/Lys/Arg decarboxylase class-I family.</text>
</comment>
<dbReference type="InterPro" id="IPR000310">
    <property type="entry name" value="Orn/Lys/Arg_deCO2ase_major_dom"/>
</dbReference>
<dbReference type="PANTHER" id="PTHR43277:SF4">
    <property type="entry name" value="ARGININE DECARBOXYLASE"/>
    <property type="match status" value="1"/>
</dbReference>
<dbReference type="InterPro" id="IPR015424">
    <property type="entry name" value="PyrdxlP-dep_Trfase"/>
</dbReference>
<evidence type="ECO:0000256" key="1">
    <source>
        <dbReference type="ARBA" id="ARBA00001933"/>
    </source>
</evidence>